<evidence type="ECO:0000259" key="1">
    <source>
        <dbReference type="Pfam" id="PF01610"/>
    </source>
</evidence>
<dbReference type="EMBL" id="NGKA01000003">
    <property type="protein sequence ID" value="RSU14395.1"/>
    <property type="molecule type" value="Genomic_DNA"/>
</dbReference>
<dbReference type="PANTHER" id="PTHR33498">
    <property type="entry name" value="TRANSPOSASE FOR INSERTION SEQUENCE ELEMENT IS1557"/>
    <property type="match status" value="1"/>
</dbReference>
<gene>
    <name evidence="2" type="ORF">CBF29_03610</name>
</gene>
<dbReference type="InterPro" id="IPR002560">
    <property type="entry name" value="Transposase_DDE"/>
</dbReference>
<dbReference type="Proteomes" id="UP000287605">
    <property type="component" value="Unassembled WGS sequence"/>
</dbReference>
<dbReference type="RefSeq" id="WP_126807414.1">
    <property type="nucleotide sequence ID" value="NZ_NGKA01000003.1"/>
</dbReference>
<organism evidence="2 3">
    <name type="scientific">Vagococcus elongatus</name>
    <dbReference type="NCBI Taxonomy" id="180344"/>
    <lineage>
        <taxon>Bacteria</taxon>
        <taxon>Bacillati</taxon>
        <taxon>Bacillota</taxon>
        <taxon>Bacilli</taxon>
        <taxon>Lactobacillales</taxon>
        <taxon>Enterococcaceae</taxon>
        <taxon>Vagococcus</taxon>
    </lineage>
</organism>
<dbReference type="AlphaFoldDB" id="A0A430B244"/>
<protein>
    <recommendedName>
        <fullName evidence="1">Transposase IS204/IS1001/IS1096/IS1165 DDE domain-containing protein</fullName>
    </recommendedName>
</protein>
<evidence type="ECO:0000313" key="2">
    <source>
        <dbReference type="EMBL" id="RSU14395.1"/>
    </source>
</evidence>
<dbReference type="Pfam" id="PF01610">
    <property type="entry name" value="DDE_Tnp_ISL3"/>
    <property type="match status" value="1"/>
</dbReference>
<proteinExistence type="predicted"/>
<evidence type="ECO:0000313" key="3">
    <source>
        <dbReference type="Proteomes" id="UP000287605"/>
    </source>
</evidence>
<reference evidence="2 3" key="1">
    <citation type="submission" date="2017-05" db="EMBL/GenBank/DDBJ databases">
        <title>Vagococcus spp. assemblies.</title>
        <authorList>
            <person name="Gulvik C.A."/>
        </authorList>
    </citation>
    <scope>NUCLEOTIDE SEQUENCE [LARGE SCALE GENOMIC DNA]</scope>
    <source>
        <strain evidence="2 3">CCUG 51432</strain>
    </source>
</reference>
<dbReference type="PANTHER" id="PTHR33498:SF1">
    <property type="entry name" value="TRANSPOSASE FOR INSERTION SEQUENCE ELEMENT IS1557"/>
    <property type="match status" value="1"/>
</dbReference>
<comment type="caution">
    <text evidence="2">The sequence shown here is derived from an EMBL/GenBank/DDBJ whole genome shotgun (WGS) entry which is preliminary data.</text>
</comment>
<dbReference type="OrthoDB" id="2012732at2"/>
<feature type="domain" description="Transposase IS204/IS1001/IS1096/IS1165 DDE" evidence="1">
    <location>
        <begin position="75"/>
        <end position="210"/>
    </location>
</feature>
<sequence>MPKLTRETFVAHSSILENNCQLSRALNYQISLELNYTLSKKDIANFFVSNHTVLKIQKELVKTHKPNFSYLPRVLCVDEFKSTSSCKIAMSSICVDGEQNELFEILEDRRLSQQIKHFMRFSRKTRKKLKYLVMDMNASYGQLIQTVFPCAVIVTNRFHIFQHITRFFNQLRVKVMNQFRTGDTKEQKRYHRLKHYWKLFLKDSDKVDTDASIELG</sequence>
<keyword evidence="3" id="KW-1185">Reference proteome</keyword>
<dbReference type="InterPro" id="IPR047951">
    <property type="entry name" value="Transpos_ISL3"/>
</dbReference>
<accession>A0A430B244</accession>
<name>A0A430B244_9ENTE</name>